<feature type="signal peptide" evidence="2">
    <location>
        <begin position="1"/>
        <end position="29"/>
    </location>
</feature>
<sequence>MLTARRLARFGAFTAGLALVLSGTVVALAAAPGGGAECPPNQTTCEGWGEGGGGTGDGGGSGNGGGGNGGGGGPCTRDGEVVPCHDDLLGWFNQSDGCYYRVAEPQPAGVPPGSTAYIRSCGAGGLAGGEPVILDDPPPGFNAPPDPAVLAQRALDSLDLLPPEIGIAPNPAVGPGLVGLPIWLWVPADPDPGDDESTWGPMTASESEGGVTVTLTAAVGKIVFRMGDGKTVTCTNPGTPYVRQGGKSPTCGYDGYRAASPRGGSYTVEATTTWTVTWVAGGVNGTIEGVTRDNEAQIQIDELQVVTK</sequence>
<organism evidence="3 4">
    <name type="scientific">Asanoa hainanensis</name>
    <dbReference type="NCBI Taxonomy" id="560556"/>
    <lineage>
        <taxon>Bacteria</taxon>
        <taxon>Bacillati</taxon>
        <taxon>Actinomycetota</taxon>
        <taxon>Actinomycetes</taxon>
        <taxon>Micromonosporales</taxon>
        <taxon>Micromonosporaceae</taxon>
        <taxon>Asanoa</taxon>
    </lineage>
</organism>
<name>A0A239MSG3_9ACTN</name>
<evidence type="ECO:0000313" key="4">
    <source>
        <dbReference type="Proteomes" id="UP000198362"/>
    </source>
</evidence>
<protein>
    <recommendedName>
        <fullName evidence="5">ATP/GTP-binding protein</fullName>
    </recommendedName>
</protein>
<proteinExistence type="predicted"/>
<dbReference type="Proteomes" id="UP000198362">
    <property type="component" value="Unassembled WGS sequence"/>
</dbReference>
<dbReference type="EMBL" id="FZPH01000006">
    <property type="protein sequence ID" value="SNT44789.1"/>
    <property type="molecule type" value="Genomic_DNA"/>
</dbReference>
<keyword evidence="4" id="KW-1185">Reference proteome</keyword>
<dbReference type="RefSeq" id="WP_179266227.1">
    <property type="nucleotide sequence ID" value="NZ_FZPH01000006.1"/>
</dbReference>
<reference evidence="3 4" key="1">
    <citation type="submission" date="2017-06" db="EMBL/GenBank/DDBJ databases">
        <authorList>
            <person name="Kim H.J."/>
            <person name="Triplett B.A."/>
        </authorList>
    </citation>
    <scope>NUCLEOTIDE SEQUENCE [LARGE SCALE GENOMIC DNA]</scope>
    <source>
        <strain evidence="3 4">CGMCC 4.5593</strain>
    </source>
</reference>
<evidence type="ECO:0000256" key="1">
    <source>
        <dbReference type="SAM" id="MobiDB-lite"/>
    </source>
</evidence>
<feature type="compositionally biased region" description="Gly residues" evidence="1">
    <location>
        <begin position="48"/>
        <end position="74"/>
    </location>
</feature>
<feature type="region of interest" description="Disordered" evidence="1">
    <location>
        <begin position="45"/>
        <end position="74"/>
    </location>
</feature>
<accession>A0A239MSG3</accession>
<evidence type="ECO:0000256" key="2">
    <source>
        <dbReference type="SAM" id="SignalP"/>
    </source>
</evidence>
<feature type="chain" id="PRO_5012444351" description="ATP/GTP-binding protein" evidence="2">
    <location>
        <begin position="30"/>
        <end position="308"/>
    </location>
</feature>
<dbReference type="AlphaFoldDB" id="A0A239MSG3"/>
<gene>
    <name evidence="3" type="ORF">SAMN05421812_106151</name>
</gene>
<evidence type="ECO:0000313" key="3">
    <source>
        <dbReference type="EMBL" id="SNT44789.1"/>
    </source>
</evidence>
<evidence type="ECO:0008006" key="5">
    <source>
        <dbReference type="Google" id="ProtNLM"/>
    </source>
</evidence>
<keyword evidence="2" id="KW-0732">Signal</keyword>